<feature type="compositionally biased region" description="Basic and acidic residues" evidence="1">
    <location>
        <begin position="1"/>
        <end position="14"/>
    </location>
</feature>
<accession>A0A382T669</accession>
<sequence>MKMAGKIEPREHSGSRLPPGQREVKNFPV</sequence>
<organism evidence="2">
    <name type="scientific">marine metagenome</name>
    <dbReference type="NCBI Taxonomy" id="408172"/>
    <lineage>
        <taxon>unclassified sequences</taxon>
        <taxon>metagenomes</taxon>
        <taxon>ecological metagenomes</taxon>
    </lineage>
</organism>
<evidence type="ECO:0000313" key="2">
    <source>
        <dbReference type="EMBL" id="SVD17556.1"/>
    </source>
</evidence>
<reference evidence="2" key="1">
    <citation type="submission" date="2018-05" db="EMBL/GenBank/DDBJ databases">
        <authorList>
            <person name="Lanie J.A."/>
            <person name="Ng W.-L."/>
            <person name="Kazmierczak K.M."/>
            <person name="Andrzejewski T.M."/>
            <person name="Davidsen T.M."/>
            <person name="Wayne K.J."/>
            <person name="Tettelin H."/>
            <person name="Glass J.I."/>
            <person name="Rusch D."/>
            <person name="Podicherti R."/>
            <person name="Tsui H.-C.T."/>
            <person name="Winkler M.E."/>
        </authorList>
    </citation>
    <scope>NUCLEOTIDE SEQUENCE</scope>
</reference>
<proteinExistence type="predicted"/>
<dbReference type="AlphaFoldDB" id="A0A382T669"/>
<name>A0A382T669_9ZZZZ</name>
<feature type="non-terminal residue" evidence="2">
    <location>
        <position position="29"/>
    </location>
</feature>
<gene>
    <name evidence="2" type="ORF">METZ01_LOCUS370410</name>
</gene>
<protein>
    <submittedName>
        <fullName evidence="2">Uncharacterized protein</fullName>
    </submittedName>
</protein>
<evidence type="ECO:0000256" key="1">
    <source>
        <dbReference type="SAM" id="MobiDB-lite"/>
    </source>
</evidence>
<feature type="region of interest" description="Disordered" evidence="1">
    <location>
        <begin position="1"/>
        <end position="29"/>
    </location>
</feature>
<dbReference type="EMBL" id="UINC01134180">
    <property type="protein sequence ID" value="SVD17556.1"/>
    <property type="molecule type" value="Genomic_DNA"/>
</dbReference>